<reference evidence="2" key="1">
    <citation type="journal article" date="2022" name="Int. J. Mol. Sci.">
        <title>Draft Genome of Tanacetum Coccineum: Genomic Comparison of Closely Related Tanacetum-Family Plants.</title>
        <authorList>
            <person name="Yamashiro T."/>
            <person name="Shiraishi A."/>
            <person name="Nakayama K."/>
            <person name="Satake H."/>
        </authorList>
    </citation>
    <scope>NUCLEOTIDE SEQUENCE</scope>
</reference>
<keyword evidence="3" id="KW-1185">Reference proteome</keyword>
<protein>
    <recommendedName>
        <fullName evidence="4">Reverse transcriptase domain-containing protein</fullName>
    </recommendedName>
</protein>
<accession>A0ABQ5ELZ2</accession>
<reference evidence="2" key="2">
    <citation type="submission" date="2022-01" db="EMBL/GenBank/DDBJ databases">
        <authorList>
            <person name="Yamashiro T."/>
            <person name="Shiraishi A."/>
            <person name="Satake H."/>
            <person name="Nakayama K."/>
        </authorList>
    </citation>
    <scope>NUCLEOTIDE SEQUENCE</scope>
</reference>
<evidence type="ECO:0000313" key="3">
    <source>
        <dbReference type="Proteomes" id="UP001151760"/>
    </source>
</evidence>
<evidence type="ECO:0000256" key="1">
    <source>
        <dbReference type="SAM" id="MobiDB-lite"/>
    </source>
</evidence>
<evidence type="ECO:0000313" key="2">
    <source>
        <dbReference type="EMBL" id="GJT51872.1"/>
    </source>
</evidence>
<proteinExistence type="predicted"/>
<comment type="caution">
    <text evidence="2">The sequence shown here is derived from an EMBL/GenBank/DDBJ whole genome shotgun (WGS) entry which is preliminary data.</text>
</comment>
<name>A0ABQ5ELZ2_9ASTR</name>
<dbReference type="EMBL" id="BQNB010016444">
    <property type="protein sequence ID" value="GJT51872.1"/>
    <property type="molecule type" value="Genomic_DNA"/>
</dbReference>
<dbReference type="Proteomes" id="UP001151760">
    <property type="component" value="Unassembled WGS sequence"/>
</dbReference>
<evidence type="ECO:0008006" key="4">
    <source>
        <dbReference type="Google" id="ProtNLM"/>
    </source>
</evidence>
<feature type="region of interest" description="Disordered" evidence="1">
    <location>
        <begin position="39"/>
        <end position="62"/>
    </location>
</feature>
<gene>
    <name evidence="2" type="ORF">Tco_0978029</name>
</gene>
<feature type="region of interest" description="Disordered" evidence="1">
    <location>
        <begin position="1"/>
        <end position="25"/>
    </location>
</feature>
<sequence>MSTRSSTRNLFPPLEDPERTIRRRTRVDPNLLNEFKEINMAANGNGDDGPPPTRGGGLPVPDLRTMEELCQPTLNGRGGPNAPINIEATNFGLKNDMIQQV</sequence>
<organism evidence="2 3">
    <name type="scientific">Tanacetum coccineum</name>
    <dbReference type="NCBI Taxonomy" id="301880"/>
    <lineage>
        <taxon>Eukaryota</taxon>
        <taxon>Viridiplantae</taxon>
        <taxon>Streptophyta</taxon>
        <taxon>Embryophyta</taxon>
        <taxon>Tracheophyta</taxon>
        <taxon>Spermatophyta</taxon>
        <taxon>Magnoliopsida</taxon>
        <taxon>eudicotyledons</taxon>
        <taxon>Gunneridae</taxon>
        <taxon>Pentapetalae</taxon>
        <taxon>asterids</taxon>
        <taxon>campanulids</taxon>
        <taxon>Asterales</taxon>
        <taxon>Asteraceae</taxon>
        <taxon>Asteroideae</taxon>
        <taxon>Anthemideae</taxon>
        <taxon>Anthemidinae</taxon>
        <taxon>Tanacetum</taxon>
    </lineage>
</organism>